<feature type="region of interest" description="Disordered" evidence="7">
    <location>
        <begin position="259"/>
        <end position="323"/>
    </location>
</feature>
<dbReference type="GO" id="GO:0006412">
    <property type="term" value="P:translation"/>
    <property type="evidence" value="ECO:0007669"/>
    <property type="project" value="UniProtKB-UniRule"/>
</dbReference>
<dbReference type="Gene3D" id="3.40.50.10490">
    <property type="entry name" value="Glucose-6-phosphate isomerase like protein, domain 1"/>
    <property type="match status" value="1"/>
</dbReference>
<keyword evidence="2 5" id="KW-0689">Ribosomal protein</keyword>
<dbReference type="GO" id="GO:0003735">
    <property type="term" value="F:structural constituent of ribosome"/>
    <property type="evidence" value="ECO:0007669"/>
    <property type="project" value="InterPro"/>
</dbReference>
<evidence type="ECO:0000256" key="5">
    <source>
        <dbReference type="HAMAP-Rule" id="MF_00291"/>
    </source>
</evidence>
<dbReference type="HAMAP" id="MF_00291_B">
    <property type="entry name" value="Ribosomal_uS2_B"/>
    <property type="match status" value="1"/>
</dbReference>
<evidence type="ECO:0000313" key="9">
    <source>
        <dbReference type="Proteomes" id="UP000033428"/>
    </source>
</evidence>
<dbReference type="Gene3D" id="1.10.287.610">
    <property type="entry name" value="Helix hairpin bin"/>
    <property type="match status" value="1"/>
</dbReference>
<dbReference type="CDD" id="cd01425">
    <property type="entry name" value="RPS2"/>
    <property type="match status" value="1"/>
</dbReference>
<dbReference type="EMBL" id="JYNY01000332">
    <property type="protein sequence ID" value="KJJ84571.1"/>
    <property type="molecule type" value="Genomic_DNA"/>
</dbReference>
<proteinExistence type="inferred from homology"/>
<dbReference type="InterPro" id="IPR005706">
    <property type="entry name" value="Ribosomal_uS2_bac/mit/plastid"/>
</dbReference>
<dbReference type="PROSITE" id="PS00962">
    <property type="entry name" value="RIBOSOMAL_S2_1"/>
    <property type="match status" value="1"/>
</dbReference>
<evidence type="ECO:0000256" key="7">
    <source>
        <dbReference type="SAM" id="MobiDB-lite"/>
    </source>
</evidence>
<organism evidence="8 9">
    <name type="scientific">Candidatus Omnitrophus magneticus</name>
    <dbReference type="NCBI Taxonomy" id="1609969"/>
    <lineage>
        <taxon>Bacteria</taxon>
        <taxon>Pseudomonadati</taxon>
        <taxon>Candidatus Omnitrophota</taxon>
        <taxon>Candidatus Omnitrophus</taxon>
    </lineage>
</organism>
<sequence length="323" mass="36547">MSIESQIIRDLLDCGAHFGHQTNKWNPKMKKFIFGAKSGIYIIDLEKTEQYLMEAKEFLRDLASKGKKVLFVGTKKSAREIIKKEAERCGMYYVDERWLGGCLTNLETIHKSVQSLNKLEALRKSDDYESFAKKERVKFEREEKKLLKNLAGIRNMKLLPDAVVIIDSEAENIAVKEAKKTNIPVVALIDTNCDPELIDYPIPANDDAIRTIKYVCEILANAIIEGSAAADGIVQTVNKVESEKVVVKSKTSEKEIVEENKGSKVEEKMKSDEKQIKIVKTEQTAETKEIKKEAPKEKKHNEKKEAPKKVETDSSLDGDISLK</sequence>
<feature type="compositionally biased region" description="Basic and acidic residues" evidence="7">
    <location>
        <begin position="259"/>
        <end position="312"/>
    </location>
</feature>
<accession>A0A0F0CSR7</accession>
<comment type="similarity">
    <text evidence="1 5 6">Belongs to the universal ribosomal protein uS2 family.</text>
</comment>
<dbReference type="PANTHER" id="PTHR12534">
    <property type="entry name" value="30S RIBOSOMAL PROTEIN S2 PROKARYOTIC AND ORGANELLAR"/>
    <property type="match status" value="1"/>
</dbReference>
<keyword evidence="9" id="KW-1185">Reference proteome</keyword>
<evidence type="ECO:0000313" key="8">
    <source>
        <dbReference type="EMBL" id="KJJ84571.1"/>
    </source>
</evidence>
<dbReference type="PANTHER" id="PTHR12534:SF0">
    <property type="entry name" value="SMALL RIBOSOMAL SUBUNIT PROTEIN US2M"/>
    <property type="match status" value="1"/>
</dbReference>
<dbReference type="AlphaFoldDB" id="A0A0F0CSR7"/>
<dbReference type="InterPro" id="IPR001865">
    <property type="entry name" value="Ribosomal_uS2"/>
</dbReference>
<dbReference type="SUPFAM" id="SSF52313">
    <property type="entry name" value="Ribosomal protein S2"/>
    <property type="match status" value="1"/>
</dbReference>
<protein>
    <recommendedName>
        <fullName evidence="4 5">Small ribosomal subunit protein uS2</fullName>
    </recommendedName>
</protein>
<comment type="caution">
    <text evidence="8">The sequence shown here is derived from an EMBL/GenBank/DDBJ whole genome shotgun (WGS) entry which is preliminary data.</text>
</comment>
<keyword evidence="3 5" id="KW-0687">Ribonucleoprotein</keyword>
<dbReference type="Pfam" id="PF00318">
    <property type="entry name" value="Ribosomal_S2"/>
    <property type="match status" value="1"/>
</dbReference>
<evidence type="ECO:0000256" key="4">
    <source>
        <dbReference type="ARBA" id="ARBA00035256"/>
    </source>
</evidence>
<dbReference type="Proteomes" id="UP000033428">
    <property type="component" value="Unassembled WGS sequence"/>
</dbReference>
<dbReference type="PROSITE" id="PS00963">
    <property type="entry name" value="RIBOSOMAL_S2_2"/>
    <property type="match status" value="1"/>
</dbReference>
<evidence type="ECO:0000256" key="2">
    <source>
        <dbReference type="ARBA" id="ARBA00022980"/>
    </source>
</evidence>
<evidence type="ECO:0000256" key="1">
    <source>
        <dbReference type="ARBA" id="ARBA00006242"/>
    </source>
</evidence>
<dbReference type="PATRIC" id="fig|1609969.3.peg.1692"/>
<dbReference type="InterPro" id="IPR018130">
    <property type="entry name" value="Ribosomal_uS2_CS"/>
</dbReference>
<dbReference type="PRINTS" id="PR00395">
    <property type="entry name" value="RIBOSOMALS2"/>
</dbReference>
<evidence type="ECO:0000256" key="6">
    <source>
        <dbReference type="RuleBase" id="RU003631"/>
    </source>
</evidence>
<dbReference type="GO" id="GO:0022627">
    <property type="term" value="C:cytosolic small ribosomal subunit"/>
    <property type="evidence" value="ECO:0007669"/>
    <property type="project" value="TreeGrafter"/>
</dbReference>
<evidence type="ECO:0000256" key="3">
    <source>
        <dbReference type="ARBA" id="ARBA00023274"/>
    </source>
</evidence>
<gene>
    <name evidence="5" type="primary">rpsB</name>
    <name evidence="8" type="ORF">OMAG_001576</name>
</gene>
<reference evidence="8 9" key="1">
    <citation type="submission" date="2015-02" db="EMBL/GenBank/DDBJ databases">
        <title>Single-cell genomics of uncultivated deep-branching MTB reveals a conserved set of magnetosome genes.</title>
        <authorList>
            <person name="Kolinko S."/>
            <person name="Richter M."/>
            <person name="Glockner F.O."/>
            <person name="Brachmann A."/>
            <person name="Schuler D."/>
        </authorList>
    </citation>
    <scope>NUCLEOTIDE SEQUENCE [LARGE SCALE GENOMIC DNA]</scope>
    <source>
        <strain evidence="8">SKK-01</strain>
    </source>
</reference>
<dbReference type="InterPro" id="IPR023591">
    <property type="entry name" value="Ribosomal_uS2_flav_dom_sf"/>
</dbReference>
<dbReference type="NCBIfam" id="TIGR01011">
    <property type="entry name" value="rpsB_bact"/>
    <property type="match status" value="1"/>
</dbReference>
<name>A0A0F0CSR7_9BACT</name>